<evidence type="ECO:0000313" key="1">
    <source>
        <dbReference type="EMBL" id="CAD6246662.1"/>
    </source>
</evidence>
<protein>
    <submittedName>
        <fullName evidence="1">Uncharacterized protein</fullName>
    </submittedName>
</protein>
<comment type="caution">
    <text evidence="1">The sequence shown here is derived from an EMBL/GenBank/DDBJ whole genome shotgun (WGS) entry which is preliminary data.</text>
</comment>
<proteinExistence type="predicted"/>
<keyword evidence="2" id="KW-1185">Reference proteome</keyword>
<dbReference type="EMBL" id="CAJGYO010000007">
    <property type="protein sequence ID" value="CAD6246662.1"/>
    <property type="molecule type" value="Genomic_DNA"/>
</dbReference>
<gene>
    <name evidence="1" type="ORF">NCGR_LOCUS30908</name>
</gene>
<reference evidence="1" key="1">
    <citation type="submission" date="2020-10" db="EMBL/GenBank/DDBJ databases">
        <authorList>
            <person name="Han B."/>
            <person name="Lu T."/>
            <person name="Zhao Q."/>
            <person name="Huang X."/>
            <person name="Zhao Y."/>
        </authorList>
    </citation>
    <scope>NUCLEOTIDE SEQUENCE</scope>
</reference>
<accession>A0A811PRZ1</accession>
<name>A0A811PRZ1_9POAL</name>
<dbReference type="AlphaFoldDB" id="A0A811PRZ1"/>
<organism evidence="1 2">
    <name type="scientific">Miscanthus lutarioriparius</name>
    <dbReference type="NCBI Taxonomy" id="422564"/>
    <lineage>
        <taxon>Eukaryota</taxon>
        <taxon>Viridiplantae</taxon>
        <taxon>Streptophyta</taxon>
        <taxon>Embryophyta</taxon>
        <taxon>Tracheophyta</taxon>
        <taxon>Spermatophyta</taxon>
        <taxon>Magnoliopsida</taxon>
        <taxon>Liliopsida</taxon>
        <taxon>Poales</taxon>
        <taxon>Poaceae</taxon>
        <taxon>PACMAD clade</taxon>
        <taxon>Panicoideae</taxon>
        <taxon>Andropogonodae</taxon>
        <taxon>Andropogoneae</taxon>
        <taxon>Saccharinae</taxon>
        <taxon>Miscanthus</taxon>
    </lineage>
</organism>
<dbReference type="Proteomes" id="UP000604825">
    <property type="component" value="Unassembled WGS sequence"/>
</dbReference>
<sequence>MSTGAHTQQYEEWWSQMQGGLDQLYVRMGSIYTSYQQMAVQHNLASKARDQVSAHNLSIASVIPDLVTRDVLNFRPPRDGDLAQATQVRFKAPMASTSAAHESFDEMPLTDVLWDAESLHGLDWQDALVQHEAQFGECLDVDNKANFHLLTNGLPPHGNDSFLTEFDRDGANKLFNSLQHEVIWDEEMPSDIGTHENQVFGDFPSKVVVWDEELFHDDSYDGLLQQLALGGECWNGEKISIPLSPGNKWSDPFSDFESVKLDMTAQIDRIGAILTDVDHVKHALGATSCQVSACEFSESETVVLEIRHETIEACKVLTEMPCQEDTQQLVEQVMPGVHAVSKGHSHVFFDEISPNEMATTHLEQVVFMAPGVFYGVAATSVDHQICIQLPLLVVSLSQNQVRAILFIMKQSN</sequence>
<evidence type="ECO:0000313" key="2">
    <source>
        <dbReference type="Proteomes" id="UP000604825"/>
    </source>
</evidence>